<dbReference type="Gene3D" id="2.40.50.140">
    <property type="entry name" value="Nucleic acid-binding proteins"/>
    <property type="match status" value="1"/>
</dbReference>
<dbReference type="OrthoDB" id="598142at2"/>
<dbReference type="InterPro" id="IPR021474">
    <property type="entry name" value="DUF3127"/>
</dbReference>
<evidence type="ECO:0000313" key="2">
    <source>
        <dbReference type="EMBL" id="KYG73422.1"/>
    </source>
</evidence>
<dbReference type="SUPFAM" id="SSF50249">
    <property type="entry name" value="Nucleic acid-binding proteins"/>
    <property type="match status" value="1"/>
</dbReference>
<dbReference type="AlphaFoldDB" id="A0A150X494"/>
<organism evidence="2 3">
    <name type="scientific">Roseivirga spongicola</name>
    <dbReference type="NCBI Taxonomy" id="333140"/>
    <lineage>
        <taxon>Bacteria</taxon>
        <taxon>Pseudomonadati</taxon>
        <taxon>Bacteroidota</taxon>
        <taxon>Cytophagia</taxon>
        <taxon>Cytophagales</taxon>
        <taxon>Roseivirgaceae</taxon>
        <taxon>Roseivirga</taxon>
    </lineage>
</organism>
<accession>A0A150X494</accession>
<proteinExistence type="predicted"/>
<evidence type="ECO:0000256" key="1">
    <source>
        <dbReference type="SAM" id="MobiDB-lite"/>
    </source>
</evidence>
<gene>
    <name evidence="2" type="ORF">AWW68_12035</name>
</gene>
<dbReference type="Pfam" id="PF11325">
    <property type="entry name" value="DUF3127"/>
    <property type="match status" value="1"/>
</dbReference>
<reference evidence="2 3" key="1">
    <citation type="submission" date="2016-01" db="EMBL/GenBank/DDBJ databases">
        <title>Genome sequencing of Roseivirga spongicola UST030701-084.</title>
        <authorList>
            <person name="Selvaratnam C."/>
            <person name="Thevarajoo S."/>
            <person name="Goh K.M."/>
            <person name="Ee R."/>
            <person name="Chan K.-G."/>
            <person name="Chong C.S."/>
        </authorList>
    </citation>
    <scope>NUCLEOTIDE SEQUENCE [LARGE SCALE GENOMIC DNA]</scope>
    <source>
        <strain evidence="2 3">UST030701-084</strain>
    </source>
</reference>
<feature type="compositionally biased region" description="Acidic residues" evidence="1">
    <location>
        <begin position="114"/>
        <end position="128"/>
    </location>
</feature>
<comment type="caution">
    <text evidence="2">The sequence shown here is derived from an EMBL/GenBank/DDBJ whole genome shotgun (WGS) entry which is preliminary data.</text>
</comment>
<protein>
    <recommendedName>
        <fullName evidence="4">DUF3127 domain-containing protein</fullName>
    </recommendedName>
</protein>
<sequence length="128" mass="14563">MDIKAKIEKIFPTHQVTGTFKKREFVVEFAENPQYPEYVKFECIQDKCDMLDNFSTGQEVTISFNLKGRKWTDPKNGEDRYFNTLQAWRINAESTAAPAPNGGGNTPPPPSANDEPDWLSEDSDDLPF</sequence>
<dbReference type="RefSeq" id="WP_068221724.1">
    <property type="nucleotide sequence ID" value="NZ_CP139724.1"/>
</dbReference>
<evidence type="ECO:0000313" key="3">
    <source>
        <dbReference type="Proteomes" id="UP000075606"/>
    </source>
</evidence>
<name>A0A150X494_9BACT</name>
<dbReference type="EMBL" id="LRPC01000028">
    <property type="protein sequence ID" value="KYG73422.1"/>
    <property type="molecule type" value="Genomic_DNA"/>
</dbReference>
<dbReference type="InterPro" id="IPR012340">
    <property type="entry name" value="NA-bd_OB-fold"/>
</dbReference>
<keyword evidence="3" id="KW-1185">Reference proteome</keyword>
<feature type="region of interest" description="Disordered" evidence="1">
    <location>
        <begin position="92"/>
        <end position="128"/>
    </location>
</feature>
<dbReference type="STRING" id="333140.AWW68_12035"/>
<evidence type="ECO:0008006" key="4">
    <source>
        <dbReference type="Google" id="ProtNLM"/>
    </source>
</evidence>
<dbReference type="Proteomes" id="UP000075606">
    <property type="component" value="Unassembled WGS sequence"/>
</dbReference>